<name>A0AAN6WXK3_9PEZI</name>
<gene>
    <name evidence="3" type="ORF">QBC35DRAFT_493543</name>
</gene>
<feature type="compositionally biased region" description="Basic and acidic residues" evidence="1">
    <location>
        <begin position="106"/>
        <end position="117"/>
    </location>
</feature>
<reference evidence="3" key="2">
    <citation type="submission" date="2023-05" db="EMBL/GenBank/DDBJ databases">
        <authorList>
            <consortium name="Lawrence Berkeley National Laboratory"/>
            <person name="Steindorff A."/>
            <person name="Hensen N."/>
            <person name="Bonometti L."/>
            <person name="Westerberg I."/>
            <person name="Brannstrom I.O."/>
            <person name="Guillou S."/>
            <person name="Cros-Aarteil S."/>
            <person name="Calhoun S."/>
            <person name="Haridas S."/>
            <person name="Kuo A."/>
            <person name="Mondo S."/>
            <person name="Pangilinan J."/>
            <person name="Riley R."/>
            <person name="Labutti K."/>
            <person name="Andreopoulos B."/>
            <person name="Lipzen A."/>
            <person name="Chen C."/>
            <person name="Yanf M."/>
            <person name="Daum C."/>
            <person name="Ng V."/>
            <person name="Clum A."/>
            <person name="Ohm R."/>
            <person name="Martin F."/>
            <person name="Silar P."/>
            <person name="Natvig D."/>
            <person name="Lalanne C."/>
            <person name="Gautier V."/>
            <person name="Ament-Velasquez S.L."/>
            <person name="Kruys A."/>
            <person name="Hutchinson M.I."/>
            <person name="Powell A.J."/>
            <person name="Barry K."/>
            <person name="Miller A.N."/>
            <person name="Grigoriev I.V."/>
            <person name="Debuchy R."/>
            <person name="Gladieux P."/>
            <person name="Thoren M.H."/>
            <person name="Johannesson H."/>
        </authorList>
    </citation>
    <scope>NUCLEOTIDE SEQUENCE</scope>
    <source>
        <strain evidence="3">PSN309</strain>
    </source>
</reference>
<keyword evidence="2" id="KW-0472">Membrane</keyword>
<feature type="transmembrane region" description="Helical" evidence="2">
    <location>
        <begin position="150"/>
        <end position="169"/>
    </location>
</feature>
<feature type="transmembrane region" description="Helical" evidence="2">
    <location>
        <begin position="41"/>
        <end position="63"/>
    </location>
</feature>
<dbReference type="Proteomes" id="UP001302126">
    <property type="component" value="Unassembled WGS sequence"/>
</dbReference>
<evidence type="ECO:0000256" key="2">
    <source>
        <dbReference type="SAM" id="Phobius"/>
    </source>
</evidence>
<evidence type="ECO:0000313" key="3">
    <source>
        <dbReference type="EMBL" id="KAK4189391.1"/>
    </source>
</evidence>
<reference evidence="3" key="1">
    <citation type="journal article" date="2023" name="Mol. Phylogenet. Evol.">
        <title>Genome-scale phylogeny and comparative genomics of the fungal order Sordariales.</title>
        <authorList>
            <person name="Hensen N."/>
            <person name="Bonometti L."/>
            <person name="Westerberg I."/>
            <person name="Brannstrom I.O."/>
            <person name="Guillou S."/>
            <person name="Cros-Aarteil S."/>
            <person name="Calhoun S."/>
            <person name="Haridas S."/>
            <person name="Kuo A."/>
            <person name="Mondo S."/>
            <person name="Pangilinan J."/>
            <person name="Riley R."/>
            <person name="LaButti K."/>
            <person name="Andreopoulos B."/>
            <person name="Lipzen A."/>
            <person name="Chen C."/>
            <person name="Yan M."/>
            <person name="Daum C."/>
            <person name="Ng V."/>
            <person name="Clum A."/>
            <person name="Steindorff A."/>
            <person name="Ohm R.A."/>
            <person name="Martin F."/>
            <person name="Silar P."/>
            <person name="Natvig D.O."/>
            <person name="Lalanne C."/>
            <person name="Gautier V."/>
            <person name="Ament-Velasquez S.L."/>
            <person name="Kruys A."/>
            <person name="Hutchinson M.I."/>
            <person name="Powell A.J."/>
            <person name="Barry K."/>
            <person name="Miller A.N."/>
            <person name="Grigoriev I.V."/>
            <person name="Debuchy R."/>
            <person name="Gladieux P."/>
            <person name="Hiltunen Thoren M."/>
            <person name="Johannesson H."/>
        </authorList>
    </citation>
    <scope>NUCLEOTIDE SEQUENCE</scope>
    <source>
        <strain evidence="3">PSN309</strain>
    </source>
</reference>
<keyword evidence="2" id="KW-0812">Transmembrane</keyword>
<feature type="region of interest" description="Disordered" evidence="1">
    <location>
        <begin position="102"/>
        <end position="142"/>
    </location>
</feature>
<evidence type="ECO:0000313" key="4">
    <source>
        <dbReference type="Proteomes" id="UP001302126"/>
    </source>
</evidence>
<protein>
    <submittedName>
        <fullName evidence="3">Uncharacterized protein</fullName>
    </submittedName>
</protein>
<keyword evidence="2" id="KW-1133">Transmembrane helix</keyword>
<dbReference type="EMBL" id="MU864376">
    <property type="protein sequence ID" value="KAK4189391.1"/>
    <property type="molecule type" value="Genomic_DNA"/>
</dbReference>
<comment type="caution">
    <text evidence="3">The sequence shown here is derived from an EMBL/GenBank/DDBJ whole genome shotgun (WGS) entry which is preliminary data.</text>
</comment>
<dbReference type="AlphaFoldDB" id="A0AAN6WXK3"/>
<evidence type="ECO:0000256" key="1">
    <source>
        <dbReference type="SAM" id="MobiDB-lite"/>
    </source>
</evidence>
<proteinExistence type="predicted"/>
<organism evidence="3 4">
    <name type="scientific">Podospora australis</name>
    <dbReference type="NCBI Taxonomy" id="1536484"/>
    <lineage>
        <taxon>Eukaryota</taxon>
        <taxon>Fungi</taxon>
        <taxon>Dikarya</taxon>
        <taxon>Ascomycota</taxon>
        <taxon>Pezizomycotina</taxon>
        <taxon>Sordariomycetes</taxon>
        <taxon>Sordariomycetidae</taxon>
        <taxon>Sordariales</taxon>
        <taxon>Podosporaceae</taxon>
        <taxon>Podospora</taxon>
    </lineage>
</organism>
<sequence>MSLPVSVTKLPLILHLLIETPASLSFLLKPHSQLPGASPEAVLILRNFGGLLLSTNILTLLFLYRGTGKEEDDGLTALVEICLGTYHFWPIHRAWRRMNGSRLSSAKREERKERENTNGKGNGYNGWSQNGNGKRMEKKEEKAPLGGPKVHFVVHVVCLVALLGVGISSL</sequence>
<accession>A0AAN6WXK3</accession>
<keyword evidence="4" id="KW-1185">Reference proteome</keyword>